<organism evidence="6 7">
    <name type="scientific">Candidozyma haemuli</name>
    <dbReference type="NCBI Taxonomy" id="45357"/>
    <lineage>
        <taxon>Eukaryota</taxon>
        <taxon>Fungi</taxon>
        <taxon>Dikarya</taxon>
        <taxon>Ascomycota</taxon>
        <taxon>Saccharomycotina</taxon>
        <taxon>Pichiomycetes</taxon>
        <taxon>Metschnikowiaceae</taxon>
        <taxon>Candidozyma</taxon>
    </lineage>
</organism>
<accession>A0ABX8IAG6</accession>
<dbReference type="PROSITE" id="PS50082">
    <property type="entry name" value="WD_REPEATS_2"/>
    <property type="match status" value="1"/>
</dbReference>
<gene>
    <name evidence="6" type="ORF">CA3LBN_003203</name>
</gene>
<keyword evidence="1 3" id="KW-0853">WD repeat</keyword>
<evidence type="ECO:0000256" key="4">
    <source>
        <dbReference type="SAM" id="Coils"/>
    </source>
</evidence>
<dbReference type="EMBL" id="CP076663">
    <property type="protein sequence ID" value="QWU88895.1"/>
    <property type="molecule type" value="Genomic_DNA"/>
</dbReference>
<evidence type="ECO:0000313" key="7">
    <source>
        <dbReference type="Proteomes" id="UP000825434"/>
    </source>
</evidence>
<protein>
    <recommendedName>
        <fullName evidence="8">WD40 repeat-like protein</fullName>
    </recommendedName>
</protein>
<feature type="compositionally biased region" description="Basic residues" evidence="5">
    <location>
        <begin position="1"/>
        <end position="14"/>
    </location>
</feature>
<dbReference type="PANTHER" id="PTHR19857">
    <property type="entry name" value="MITOCHONDRIAL DIVISION PROTEIN 1-RELATED"/>
    <property type="match status" value="1"/>
</dbReference>
<proteinExistence type="predicted"/>
<feature type="compositionally biased region" description="Acidic residues" evidence="5">
    <location>
        <begin position="147"/>
        <end position="166"/>
    </location>
</feature>
<dbReference type="PANTHER" id="PTHR19857:SF8">
    <property type="entry name" value="ANGIO-ASSOCIATED MIGRATORY CELL PROTEIN"/>
    <property type="match status" value="1"/>
</dbReference>
<keyword evidence="2" id="KW-0677">Repeat</keyword>
<evidence type="ECO:0000256" key="1">
    <source>
        <dbReference type="ARBA" id="ARBA00022574"/>
    </source>
</evidence>
<keyword evidence="7" id="KW-1185">Reference proteome</keyword>
<feature type="region of interest" description="Disordered" evidence="5">
    <location>
        <begin position="140"/>
        <end position="166"/>
    </location>
</feature>
<dbReference type="Proteomes" id="UP000825434">
    <property type="component" value="Chromosome 3"/>
</dbReference>
<dbReference type="InterPro" id="IPR036322">
    <property type="entry name" value="WD40_repeat_dom_sf"/>
</dbReference>
<evidence type="ECO:0000256" key="3">
    <source>
        <dbReference type="PROSITE-ProRule" id="PRU00221"/>
    </source>
</evidence>
<name>A0ABX8IAG6_9ASCO</name>
<feature type="coiled-coil region" evidence="4">
    <location>
        <begin position="67"/>
        <end position="94"/>
    </location>
</feature>
<dbReference type="SUPFAM" id="SSF50978">
    <property type="entry name" value="WD40 repeat-like"/>
    <property type="match status" value="1"/>
</dbReference>
<reference evidence="6 7" key="1">
    <citation type="submission" date="2021-06" db="EMBL/GenBank/DDBJ databases">
        <title>Candida outbreak in Lebanon.</title>
        <authorList>
            <person name="Finianos M."/>
        </authorList>
    </citation>
    <scope>NUCLEOTIDE SEQUENCE [LARGE SCALE GENOMIC DNA]</scope>
    <source>
        <strain evidence="6">CA3LBN</strain>
    </source>
</reference>
<evidence type="ECO:0000256" key="2">
    <source>
        <dbReference type="ARBA" id="ARBA00022737"/>
    </source>
</evidence>
<dbReference type="InterPro" id="IPR015943">
    <property type="entry name" value="WD40/YVTN_repeat-like_dom_sf"/>
</dbReference>
<evidence type="ECO:0008006" key="8">
    <source>
        <dbReference type="Google" id="ProtNLM"/>
    </source>
</evidence>
<dbReference type="SMART" id="SM00320">
    <property type="entry name" value="WD40"/>
    <property type="match status" value="8"/>
</dbReference>
<keyword evidence="4" id="KW-0175">Coiled coil</keyword>
<dbReference type="InterPro" id="IPR051179">
    <property type="entry name" value="WD_repeat_multifunction"/>
</dbReference>
<evidence type="ECO:0000256" key="5">
    <source>
        <dbReference type="SAM" id="MobiDB-lite"/>
    </source>
</evidence>
<dbReference type="Pfam" id="PF00400">
    <property type="entry name" value="WD40"/>
    <property type="match status" value="2"/>
</dbReference>
<dbReference type="InterPro" id="IPR001680">
    <property type="entry name" value="WD40_rpt"/>
</dbReference>
<feature type="repeat" description="WD" evidence="3">
    <location>
        <begin position="180"/>
        <end position="211"/>
    </location>
</feature>
<dbReference type="Gene3D" id="2.130.10.10">
    <property type="entry name" value="YVTN repeat-like/Quinoprotein amine dehydrogenase"/>
    <property type="match status" value="1"/>
</dbReference>
<dbReference type="PROSITE" id="PS50294">
    <property type="entry name" value="WD_REPEATS_REGION"/>
    <property type="match status" value="1"/>
</dbReference>
<feature type="region of interest" description="Disordered" evidence="5">
    <location>
        <begin position="1"/>
        <end position="29"/>
    </location>
</feature>
<evidence type="ECO:0000313" key="6">
    <source>
        <dbReference type="EMBL" id="QWU88895.1"/>
    </source>
</evidence>
<sequence length="534" mass="58491">MGTKSSKSKPRNAKVAKTSSKSRLNQKAKISKAQIDKLNKDADHIEDIHKALASQGQVPKKISALSVGKLKEDMKKDEERKKANEELKKQLELMTGMAFTTRLSTTFIYKQEMSHEEAPQEGHENQEEYVDLNDIAEEVADDHGPAPEDDNDDNDMDMDGQEDQEESIEIDLANNSWTYFDQHKDSIFTVFSHPSLPMVVTGGGDNTAYLWTTHTQPPRFVGELSGHKESVVCGGFTGDGKFVVTGDMNGLIQVHKAAKGGQKWVKFGDLEEVEEVLWITVHPTLPYFAFGSTDGSVWVYQIDEESKSLVQIMSGFSHTLECNAGVFVGTDKTDELFLVTASEDGSIVMWNGFTGAVQYKLSPHDDFKGVESPWVSLKAQGSVVAAGARDGQLAIINLDSGKIVQHVKTIENVEDVADLSIEALAWCKNSAVPLLAVGLVSGDVLLFDSNSWRLRKTLKVDDTITKLQFVADLPVLVGSSMNGKLYKWDARTGEELFVGVGHNMGVLDFAITDGGKALVTAGDEGVSLIFRPEA</sequence>